<keyword evidence="1" id="KW-0597">Phosphoprotein</keyword>
<dbReference type="Gene3D" id="3.40.50.2300">
    <property type="match status" value="1"/>
</dbReference>
<feature type="modified residue" description="4-aspartylphosphate" evidence="1">
    <location>
        <position position="79"/>
    </location>
</feature>
<dbReference type="InterPro" id="IPR001789">
    <property type="entry name" value="Sig_transdc_resp-reg_receiver"/>
</dbReference>
<dbReference type="PROSITE" id="PS50110">
    <property type="entry name" value="RESPONSE_REGULATORY"/>
    <property type="match status" value="1"/>
</dbReference>
<gene>
    <name evidence="4" type="primary">LOC107426504</name>
</gene>
<dbReference type="Pfam" id="PF00072">
    <property type="entry name" value="Response_reg"/>
    <property type="match status" value="1"/>
</dbReference>
<keyword evidence="3" id="KW-1185">Reference proteome</keyword>
<evidence type="ECO:0000313" key="4">
    <source>
        <dbReference type="RefSeq" id="XP_060676504.1"/>
    </source>
</evidence>
<protein>
    <submittedName>
        <fullName evidence="4">Two-component system protein B</fullName>
    </submittedName>
</protein>
<dbReference type="InterPro" id="IPR011006">
    <property type="entry name" value="CheY-like_superfamily"/>
</dbReference>
<dbReference type="CDD" id="cd17546">
    <property type="entry name" value="REC_hyHK_CKI1_RcsC-like"/>
    <property type="match status" value="1"/>
</dbReference>
<evidence type="ECO:0000259" key="2">
    <source>
        <dbReference type="PROSITE" id="PS50110"/>
    </source>
</evidence>
<evidence type="ECO:0000313" key="3">
    <source>
        <dbReference type="Proteomes" id="UP001652623"/>
    </source>
</evidence>
<dbReference type="InterPro" id="IPR052048">
    <property type="entry name" value="ST_Response_Regulator"/>
</dbReference>
<dbReference type="RefSeq" id="XP_060676504.1">
    <property type="nucleotide sequence ID" value="XM_060820521.1"/>
</dbReference>
<dbReference type="PANTHER" id="PTHR43228">
    <property type="entry name" value="TWO-COMPONENT RESPONSE REGULATOR"/>
    <property type="match status" value="1"/>
</dbReference>
<organism evidence="3 4">
    <name type="scientific">Ziziphus jujuba</name>
    <name type="common">Chinese jujube</name>
    <name type="synonym">Ziziphus sativa</name>
    <dbReference type="NCBI Taxonomy" id="326968"/>
    <lineage>
        <taxon>Eukaryota</taxon>
        <taxon>Viridiplantae</taxon>
        <taxon>Streptophyta</taxon>
        <taxon>Embryophyta</taxon>
        <taxon>Tracheophyta</taxon>
        <taxon>Spermatophyta</taxon>
        <taxon>Magnoliopsida</taxon>
        <taxon>eudicotyledons</taxon>
        <taxon>Gunneridae</taxon>
        <taxon>Pentapetalae</taxon>
        <taxon>rosids</taxon>
        <taxon>fabids</taxon>
        <taxon>Rosales</taxon>
        <taxon>Rhamnaceae</taxon>
        <taxon>Paliureae</taxon>
        <taxon>Ziziphus</taxon>
    </lineage>
</organism>
<dbReference type="SUPFAM" id="SSF52172">
    <property type="entry name" value="CheY-like"/>
    <property type="match status" value="1"/>
</dbReference>
<dbReference type="SMART" id="SM00448">
    <property type="entry name" value="REC"/>
    <property type="match status" value="1"/>
</dbReference>
<proteinExistence type="predicted"/>
<name>A0ABM4AIG4_ZIZJJ</name>
<evidence type="ECO:0000256" key="1">
    <source>
        <dbReference type="PROSITE-ProRule" id="PRU00169"/>
    </source>
</evidence>
<dbReference type="GeneID" id="107426504"/>
<reference evidence="4" key="1">
    <citation type="submission" date="2025-08" db="UniProtKB">
        <authorList>
            <consortium name="RefSeq"/>
        </authorList>
    </citation>
    <scope>IDENTIFICATION</scope>
    <source>
        <tissue evidence="4">Seedling</tissue>
    </source>
</reference>
<accession>A0ABM4AIG4</accession>
<sequence>METVSGSGCATTKKNENVIRALVVDDSPVERMVNGSILNKLLKTERYQEAVDGNEAVNLHKTPAGQGIKHKLFDLILMDSHMPNMNDIQYIINLLGNKNLREMGISSIIIGVSREENTAQRFKEAGANSYVQKPLSAGKLKPILEEFKLIY</sequence>
<feature type="domain" description="Response regulatory" evidence="2">
    <location>
        <begin position="20"/>
        <end position="148"/>
    </location>
</feature>
<dbReference type="Proteomes" id="UP001652623">
    <property type="component" value="Chromosome 9"/>
</dbReference>
<dbReference type="PANTHER" id="PTHR43228:SF1">
    <property type="entry name" value="TWO-COMPONENT RESPONSE REGULATOR ARR22"/>
    <property type="match status" value="1"/>
</dbReference>